<feature type="transmembrane region" description="Helical" evidence="1">
    <location>
        <begin position="12"/>
        <end position="38"/>
    </location>
</feature>
<evidence type="ECO:0000313" key="2">
    <source>
        <dbReference type="EMBL" id="MCQ8128691.1"/>
    </source>
</evidence>
<keyword evidence="3" id="KW-1185">Reference proteome</keyword>
<protein>
    <submittedName>
        <fullName evidence="2">Nucleoporin Nup120/160</fullName>
    </submittedName>
</protein>
<proteinExistence type="predicted"/>
<gene>
    <name evidence="2" type="ORF">NP596_09485</name>
</gene>
<keyword evidence="1" id="KW-0472">Membrane</keyword>
<evidence type="ECO:0000256" key="1">
    <source>
        <dbReference type="SAM" id="Phobius"/>
    </source>
</evidence>
<dbReference type="Proteomes" id="UP001524586">
    <property type="component" value="Unassembled WGS sequence"/>
</dbReference>
<dbReference type="EMBL" id="JANIBK010000039">
    <property type="protein sequence ID" value="MCQ8128691.1"/>
    <property type="molecule type" value="Genomic_DNA"/>
</dbReference>
<evidence type="ECO:0000313" key="3">
    <source>
        <dbReference type="Proteomes" id="UP001524586"/>
    </source>
</evidence>
<reference evidence="2 3" key="1">
    <citation type="submission" date="2022-07" db="EMBL/GenBank/DDBJ databases">
        <title>Methylomonas rivi sp. nov., Methylomonas rosea sp. nov., Methylomonas aureus sp. nov. and Methylomonas subterranea sp. nov., four novel methanotrophs isolated from a freshwater creek and the deep terrestrial subsurface.</title>
        <authorList>
            <person name="Abin C."/>
            <person name="Sankaranarayanan K."/>
            <person name="Garner C."/>
            <person name="Sindelar R."/>
            <person name="Kotary K."/>
            <person name="Garner R."/>
            <person name="Barclay S."/>
            <person name="Lawson P."/>
            <person name="Krumholz L."/>
        </authorList>
    </citation>
    <scope>NUCLEOTIDE SEQUENCE [LARGE SCALE GENOMIC DNA]</scope>
    <source>
        <strain evidence="2 3">WSC-6</strain>
    </source>
</reference>
<comment type="caution">
    <text evidence="2">The sequence shown here is derived from an EMBL/GenBank/DDBJ whole genome shotgun (WGS) entry which is preliminary data.</text>
</comment>
<organism evidence="2 3">
    <name type="scientific">Methylomonas rivi</name>
    <dbReference type="NCBI Taxonomy" id="2952226"/>
    <lineage>
        <taxon>Bacteria</taxon>
        <taxon>Pseudomonadati</taxon>
        <taxon>Pseudomonadota</taxon>
        <taxon>Gammaproteobacteria</taxon>
        <taxon>Methylococcales</taxon>
        <taxon>Methylococcaceae</taxon>
        <taxon>Methylomonas</taxon>
    </lineage>
</organism>
<accession>A0ABT1U6J6</accession>
<keyword evidence="1" id="KW-0812">Transmembrane</keyword>
<sequence>MNPSTQPRIRCAVVLIIFMIISIGPIPITSSIGLYVVIFRPAWFKRLVDAIYSDINSKDFCDKN</sequence>
<keyword evidence="1" id="KW-1133">Transmembrane helix</keyword>
<name>A0ABT1U6J6_9GAMM</name>